<dbReference type="EMBL" id="LR797021">
    <property type="protein sequence ID" value="CAB4181930.1"/>
    <property type="molecule type" value="Genomic_DNA"/>
</dbReference>
<gene>
    <name evidence="3" type="ORF">UFOVP1065_81</name>
    <name evidence="4" type="ORF">UFOVP1198_50</name>
    <name evidence="5" type="ORF">UFOVP1418_42</name>
    <name evidence="7" type="ORF">UFOVP1524_108</name>
    <name evidence="6" type="ORF">UFOVP1651_108</name>
    <name evidence="1" type="ORF">UFOVP908_86</name>
    <name evidence="2" type="ORF">UFOVP990_50</name>
</gene>
<dbReference type="EMBL" id="LR797369">
    <property type="protein sequence ID" value="CAB4210784.1"/>
    <property type="molecule type" value="Genomic_DNA"/>
</dbReference>
<evidence type="ECO:0000313" key="2">
    <source>
        <dbReference type="EMBL" id="CAB4176618.1"/>
    </source>
</evidence>
<evidence type="ECO:0000313" key="4">
    <source>
        <dbReference type="EMBL" id="CAB4190323.1"/>
    </source>
</evidence>
<organism evidence="1">
    <name type="scientific">uncultured Caudovirales phage</name>
    <dbReference type="NCBI Taxonomy" id="2100421"/>
    <lineage>
        <taxon>Viruses</taxon>
        <taxon>Duplodnaviria</taxon>
        <taxon>Heunggongvirae</taxon>
        <taxon>Uroviricota</taxon>
        <taxon>Caudoviricetes</taxon>
        <taxon>Peduoviridae</taxon>
        <taxon>Maltschvirus</taxon>
        <taxon>Maltschvirus maltsch</taxon>
    </lineage>
</organism>
<dbReference type="EMBL" id="LR797518">
    <property type="protein sequence ID" value="CAB4222686.1"/>
    <property type="molecule type" value="Genomic_DNA"/>
</dbReference>
<evidence type="ECO:0000313" key="1">
    <source>
        <dbReference type="EMBL" id="CAB4170556.1"/>
    </source>
</evidence>
<dbReference type="EMBL" id="LR797157">
    <property type="protein sequence ID" value="CAB4190323.1"/>
    <property type="molecule type" value="Genomic_DNA"/>
</dbReference>
<evidence type="ECO:0000313" key="6">
    <source>
        <dbReference type="EMBL" id="CAB4222686.1"/>
    </source>
</evidence>
<protein>
    <submittedName>
        <fullName evidence="1">Uncharacterized protein</fullName>
    </submittedName>
</protein>
<sequence length="248" mass="29479">MAKNLIITPTGIPMTFDPRFDAENHWRFTNKRERNYELLCVVYNDFEPEPNSYDHILRMKGHKWQIIKQIPEFFDVTKYDYIGCVDDDQITDIQSFNLGLHIAKTIDSKLWQLSMMEGSGIIYDCLKQNKAWVCSETNFVEMGSTFFRQDMFHKAIDFFKELDFTVGWGIDKVFCDVLQCTANVVHAASIYHPPNHIKPSYYDQNEAMKEMNHMIYEVYPRIMRDKYKRENWKFVDSQVTLKAFELAR</sequence>
<evidence type="ECO:0000313" key="3">
    <source>
        <dbReference type="EMBL" id="CAB4181930.1"/>
    </source>
</evidence>
<evidence type="ECO:0000313" key="7">
    <source>
        <dbReference type="EMBL" id="CAB5227730.1"/>
    </source>
</evidence>
<name>A0A6J5PKR7_9CAUD</name>
<dbReference type="EMBL" id="LR796945">
    <property type="protein sequence ID" value="CAB4176618.1"/>
    <property type="molecule type" value="Genomic_DNA"/>
</dbReference>
<proteinExistence type="predicted"/>
<dbReference type="EMBL" id="LR798378">
    <property type="protein sequence ID" value="CAB5227730.1"/>
    <property type="molecule type" value="Genomic_DNA"/>
</dbReference>
<evidence type="ECO:0000313" key="5">
    <source>
        <dbReference type="EMBL" id="CAB4210784.1"/>
    </source>
</evidence>
<accession>A0A6J5PKR7</accession>
<reference evidence="1" key="1">
    <citation type="submission" date="2020-05" db="EMBL/GenBank/DDBJ databases">
        <authorList>
            <person name="Chiriac C."/>
            <person name="Salcher M."/>
            <person name="Ghai R."/>
            <person name="Kavagutti S V."/>
        </authorList>
    </citation>
    <scope>NUCLEOTIDE SEQUENCE</scope>
</reference>
<dbReference type="EMBL" id="LR796860">
    <property type="protein sequence ID" value="CAB4170556.1"/>
    <property type="molecule type" value="Genomic_DNA"/>
</dbReference>